<evidence type="ECO:0000256" key="1">
    <source>
        <dbReference type="ARBA" id="ARBA00023015"/>
    </source>
</evidence>
<dbReference type="InterPro" id="IPR018060">
    <property type="entry name" value="HTH_AraC"/>
</dbReference>
<dbReference type="SUPFAM" id="SSF46689">
    <property type="entry name" value="Homeodomain-like"/>
    <property type="match status" value="2"/>
</dbReference>
<dbReference type="PROSITE" id="PS01124">
    <property type="entry name" value="HTH_ARAC_FAMILY_2"/>
    <property type="match status" value="1"/>
</dbReference>
<dbReference type="InterPro" id="IPR020449">
    <property type="entry name" value="Tscrpt_reg_AraC-type_HTH"/>
</dbReference>
<dbReference type="PRINTS" id="PR00032">
    <property type="entry name" value="HTHARAC"/>
</dbReference>
<evidence type="ECO:0000259" key="4">
    <source>
        <dbReference type="PROSITE" id="PS01124"/>
    </source>
</evidence>
<dbReference type="InterPro" id="IPR003313">
    <property type="entry name" value="AraC-bd"/>
</dbReference>
<evidence type="ECO:0000313" key="5">
    <source>
        <dbReference type="EMBL" id="GMK45468.1"/>
    </source>
</evidence>
<name>A0ABQ6NKZ9_9BACL</name>
<dbReference type="PANTHER" id="PTHR43280">
    <property type="entry name" value="ARAC-FAMILY TRANSCRIPTIONAL REGULATOR"/>
    <property type="match status" value="1"/>
</dbReference>
<proteinExistence type="predicted"/>
<dbReference type="PROSITE" id="PS00041">
    <property type="entry name" value="HTH_ARAC_FAMILY_1"/>
    <property type="match status" value="1"/>
</dbReference>
<reference evidence="5 6" key="1">
    <citation type="submission" date="2023-05" db="EMBL/GenBank/DDBJ databases">
        <title>Draft genome of Paenibacillus sp. CCS26.</title>
        <authorList>
            <person name="Akita H."/>
            <person name="Shinto Y."/>
            <person name="Kimura Z."/>
        </authorList>
    </citation>
    <scope>NUCLEOTIDE SEQUENCE [LARGE SCALE GENOMIC DNA]</scope>
    <source>
        <strain evidence="5 6">CCS26</strain>
    </source>
</reference>
<dbReference type="Pfam" id="PF12833">
    <property type="entry name" value="HTH_18"/>
    <property type="match status" value="1"/>
</dbReference>
<comment type="caution">
    <text evidence="5">The sequence shown here is derived from an EMBL/GenBank/DDBJ whole genome shotgun (WGS) entry which is preliminary data.</text>
</comment>
<keyword evidence="3" id="KW-0804">Transcription</keyword>
<protein>
    <submittedName>
        <fullName evidence="5">HTH-type transcriptional regulator YisR</fullName>
    </submittedName>
</protein>
<accession>A0ABQ6NKZ9</accession>
<dbReference type="InterPro" id="IPR018062">
    <property type="entry name" value="HTH_AraC-typ_CS"/>
</dbReference>
<dbReference type="InterPro" id="IPR037923">
    <property type="entry name" value="HTH-like"/>
</dbReference>
<organism evidence="5 6">
    <name type="scientific">Paenibacillus glycanilyticus</name>
    <dbReference type="NCBI Taxonomy" id="126569"/>
    <lineage>
        <taxon>Bacteria</taxon>
        <taxon>Bacillati</taxon>
        <taxon>Bacillota</taxon>
        <taxon>Bacilli</taxon>
        <taxon>Bacillales</taxon>
        <taxon>Paenibacillaceae</taxon>
        <taxon>Paenibacillus</taxon>
    </lineage>
</organism>
<keyword evidence="6" id="KW-1185">Reference proteome</keyword>
<dbReference type="PANTHER" id="PTHR43280:SF2">
    <property type="entry name" value="HTH-TYPE TRANSCRIPTIONAL REGULATOR EXSA"/>
    <property type="match status" value="1"/>
</dbReference>
<dbReference type="SUPFAM" id="SSF51215">
    <property type="entry name" value="Regulatory protein AraC"/>
    <property type="match status" value="1"/>
</dbReference>
<dbReference type="Proteomes" id="UP001285921">
    <property type="component" value="Unassembled WGS sequence"/>
</dbReference>
<keyword evidence="1" id="KW-0805">Transcription regulation</keyword>
<evidence type="ECO:0000256" key="2">
    <source>
        <dbReference type="ARBA" id="ARBA00023125"/>
    </source>
</evidence>
<dbReference type="Pfam" id="PF02311">
    <property type="entry name" value="AraC_binding"/>
    <property type="match status" value="1"/>
</dbReference>
<sequence length="249" mass="29215">MLHEFELFIQTRGTLYIARDNERHILNEGDFLLMPPGAEQAGYRESDCSFYWLHFAVQDGYQLEDNDPGYEPGKVWIPEKGTLRSQDKLIVLLKQLQDSVRSYREQTLNNYLTTGILCELYNQLYFIQNQSGKKLKQQQLYNDLVDYIKWNRQESLKVSQLAEHFGYNAKYLSSLFSEIAGVPLKQFMLQEKMDAAKSLLADTNQSIKEISQQLGYPDSHQFMHSFKRMTGLTPTDYRNAYANRLLFYR</sequence>
<dbReference type="Gene3D" id="1.10.10.60">
    <property type="entry name" value="Homeodomain-like"/>
    <property type="match status" value="2"/>
</dbReference>
<dbReference type="EMBL" id="BTCL01000007">
    <property type="protein sequence ID" value="GMK45468.1"/>
    <property type="molecule type" value="Genomic_DNA"/>
</dbReference>
<evidence type="ECO:0000313" key="6">
    <source>
        <dbReference type="Proteomes" id="UP001285921"/>
    </source>
</evidence>
<dbReference type="CDD" id="cd02208">
    <property type="entry name" value="cupin_RmlC-like"/>
    <property type="match status" value="1"/>
</dbReference>
<keyword evidence="2" id="KW-0238">DNA-binding</keyword>
<evidence type="ECO:0000256" key="3">
    <source>
        <dbReference type="ARBA" id="ARBA00023163"/>
    </source>
</evidence>
<feature type="domain" description="HTH araC/xylS-type" evidence="4">
    <location>
        <begin position="142"/>
        <end position="240"/>
    </location>
</feature>
<dbReference type="InterPro" id="IPR009057">
    <property type="entry name" value="Homeodomain-like_sf"/>
</dbReference>
<gene>
    <name evidence="5" type="primary">yisR_5</name>
    <name evidence="5" type="ORF">PghCCS26_25960</name>
</gene>
<dbReference type="SMART" id="SM00342">
    <property type="entry name" value="HTH_ARAC"/>
    <property type="match status" value="1"/>
</dbReference>